<organism evidence="2 3">
    <name type="scientific">Roseateles koreensis</name>
    <dbReference type="NCBI Taxonomy" id="2987526"/>
    <lineage>
        <taxon>Bacteria</taxon>
        <taxon>Pseudomonadati</taxon>
        <taxon>Pseudomonadota</taxon>
        <taxon>Betaproteobacteria</taxon>
        <taxon>Burkholderiales</taxon>
        <taxon>Sphaerotilaceae</taxon>
        <taxon>Roseateles</taxon>
    </lineage>
</organism>
<evidence type="ECO:0000256" key="1">
    <source>
        <dbReference type="SAM" id="Coils"/>
    </source>
</evidence>
<gene>
    <name evidence="2" type="ORF">PRZ01_19055</name>
</gene>
<dbReference type="EMBL" id="JAQQXS010000028">
    <property type="protein sequence ID" value="MDC8787288.1"/>
    <property type="molecule type" value="Genomic_DNA"/>
</dbReference>
<comment type="caution">
    <text evidence="2">The sequence shown here is derived from an EMBL/GenBank/DDBJ whole genome shotgun (WGS) entry which is preliminary data.</text>
</comment>
<evidence type="ECO:0000313" key="2">
    <source>
        <dbReference type="EMBL" id="MDC8787288.1"/>
    </source>
</evidence>
<proteinExistence type="predicted"/>
<keyword evidence="1" id="KW-0175">Coiled coil</keyword>
<name>A0ABT5KWH0_9BURK</name>
<accession>A0ABT5KWH0</accession>
<evidence type="ECO:0000313" key="3">
    <source>
        <dbReference type="Proteomes" id="UP001219862"/>
    </source>
</evidence>
<dbReference type="Proteomes" id="UP001219862">
    <property type="component" value="Unassembled WGS sequence"/>
</dbReference>
<dbReference type="RefSeq" id="WP_273598428.1">
    <property type="nucleotide sequence ID" value="NZ_JAQQXS010000028.1"/>
</dbReference>
<reference evidence="2 3" key="1">
    <citation type="submission" date="2022-10" db="EMBL/GenBank/DDBJ databases">
        <title>paucibacter sp. hw8 Genome sequencing.</title>
        <authorList>
            <person name="Park S."/>
        </authorList>
    </citation>
    <scope>NUCLEOTIDE SEQUENCE [LARGE SCALE GENOMIC DNA]</scope>
    <source>
        <strain evidence="3">hw8</strain>
    </source>
</reference>
<sequence>MTALDLSWSNLKEAIDLANNKNDNLKQETLVRIFKNNFKEVLDDIKNEISLEELEWNLKYMKVLLERARNDNIVLSLNDTLELAQGETSAVWLLATLRKNDKLGHEMQWEWAVKAAKETVFQNKVALPSSNELLEELTTEIEKIGGTLVEKSGFMGRTIITTLKVMTGNDVRAETYFDTGAGKNPTGLKGMKKGKQKYLACLSLVKQLKEGRWSRDCDIELVDFDLDDRTY</sequence>
<feature type="coiled-coil region" evidence="1">
    <location>
        <begin position="8"/>
        <end position="71"/>
    </location>
</feature>
<keyword evidence="3" id="KW-1185">Reference proteome</keyword>
<protein>
    <submittedName>
        <fullName evidence="2">Uncharacterized protein</fullName>
    </submittedName>
</protein>